<dbReference type="InterPro" id="IPR021109">
    <property type="entry name" value="Peptidase_aspartic_dom_sf"/>
</dbReference>
<keyword evidence="2" id="KW-1185">Reference proteome</keyword>
<dbReference type="AlphaFoldDB" id="A0AAV4FMW6"/>
<name>A0AAV4FMW6_9GAST</name>
<gene>
    <name evidence="1" type="ORF">ElyMa_003873800</name>
</gene>
<sequence length="191" mass="21134">MFLKTGAFLGTISSHTESPWKARVFVNGKDMAFKIDTGADVTVIPEALILTGVIFTPTSRKFYGPGNMEVGVLGKFPATLQLNSGNRANQDIYVLKGQKEALVARPAIQALDMIKRINLITEPEDAGKEKSTKNKDIGPHIQEKYPELFSGLGKLDREYTIEIKDDATPSSVFTPRRISIPLQKKVEEELK</sequence>
<evidence type="ECO:0000313" key="2">
    <source>
        <dbReference type="Proteomes" id="UP000762676"/>
    </source>
</evidence>
<protein>
    <submittedName>
        <fullName evidence="1">Pol polyprotein</fullName>
    </submittedName>
</protein>
<organism evidence="1 2">
    <name type="scientific">Elysia marginata</name>
    <dbReference type="NCBI Taxonomy" id="1093978"/>
    <lineage>
        <taxon>Eukaryota</taxon>
        <taxon>Metazoa</taxon>
        <taxon>Spiralia</taxon>
        <taxon>Lophotrochozoa</taxon>
        <taxon>Mollusca</taxon>
        <taxon>Gastropoda</taxon>
        <taxon>Heterobranchia</taxon>
        <taxon>Euthyneura</taxon>
        <taxon>Panpulmonata</taxon>
        <taxon>Sacoglossa</taxon>
        <taxon>Placobranchoidea</taxon>
        <taxon>Plakobranchidae</taxon>
        <taxon>Elysia</taxon>
    </lineage>
</organism>
<dbReference type="EMBL" id="BMAT01007891">
    <property type="protein sequence ID" value="GFR73686.1"/>
    <property type="molecule type" value="Genomic_DNA"/>
</dbReference>
<proteinExistence type="predicted"/>
<dbReference type="Proteomes" id="UP000762676">
    <property type="component" value="Unassembled WGS sequence"/>
</dbReference>
<reference evidence="1 2" key="1">
    <citation type="journal article" date="2021" name="Elife">
        <title>Chloroplast acquisition without the gene transfer in kleptoplastic sea slugs, Plakobranchus ocellatus.</title>
        <authorList>
            <person name="Maeda T."/>
            <person name="Takahashi S."/>
            <person name="Yoshida T."/>
            <person name="Shimamura S."/>
            <person name="Takaki Y."/>
            <person name="Nagai Y."/>
            <person name="Toyoda A."/>
            <person name="Suzuki Y."/>
            <person name="Arimoto A."/>
            <person name="Ishii H."/>
            <person name="Satoh N."/>
            <person name="Nishiyama T."/>
            <person name="Hasebe M."/>
            <person name="Maruyama T."/>
            <person name="Minagawa J."/>
            <person name="Obokata J."/>
            <person name="Shigenobu S."/>
        </authorList>
    </citation>
    <scope>NUCLEOTIDE SEQUENCE [LARGE SCALE GENOMIC DNA]</scope>
</reference>
<accession>A0AAV4FMW6</accession>
<dbReference type="Gene3D" id="2.40.70.10">
    <property type="entry name" value="Acid Proteases"/>
    <property type="match status" value="1"/>
</dbReference>
<comment type="caution">
    <text evidence="1">The sequence shown here is derived from an EMBL/GenBank/DDBJ whole genome shotgun (WGS) entry which is preliminary data.</text>
</comment>
<evidence type="ECO:0000313" key="1">
    <source>
        <dbReference type="EMBL" id="GFR73686.1"/>
    </source>
</evidence>
<dbReference type="SUPFAM" id="SSF50630">
    <property type="entry name" value="Acid proteases"/>
    <property type="match status" value="1"/>
</dbReference>